<evidence type="ECO:0000256" key="2">
    <source>
        <dbReference type="SAM" id="MobiDB-lite"/>
    </source>
</evidence>
<feature type="region of interest" description="Disordered" evidence="2">
    <location>
        <begin position="890"/>
        <end position="919"/>
    </location>
</feature>
<proteinExistence type="predicted"/>
<feature type="coiled-coil region" evidence="1">
    <location>
        <begin position="424"/>
        <end position="451"/>
    </location>
</feature>
<gene>
    <name evidence="3" type="ORF">NAV_LOCUS994</name>
</gene>
<sequence>MASQVCCRKDERKSKIICLDIPGEQMLTWLPPSPPPSDSGDDIYYDSTGEYWFEQLPMAECRLPNTIHELHRPRPLTPTSSLVPEQFVPEIIVPLSIPYQMAPGAMPPSVAMPPIVALPPSPTGMCTVASGIVRDIISSPTASLSSVSHERGINLIPQTGVSSGAAYLDTSNLLRPATPSRLPGSVDDAIDSVRKSAQKALSIQGTQRSQAGSGRHSLFDSRCGKTELRRPFTPPPRYREAIDYDGSEWSIAEDYEALTILTELQRLPNHLHSPKIGQYANWDMVSILLAPLSETYRSPRQCSLHYQMVVQPREEGRMVTLDPITKKTRRVPLSTGEMIHMKRGRTKTDQQYLADILKLVSSQYDKKFKALKAASLKQTVLFRPKTTDDSVEKWCPLQSQELKFAELGIRYDATTTCSAVVDYRNERREKLREQDRERSRLKEEEEQKREAMVFEQQRSHEQKLIRKESAVSAIPGVIHYQKVTYGAVMEHAQQQLSASSVPVISAPVVSTVRTYTSGGCVQSQLVSNISGQGMAYASDAPQVIVSQRTYVDHPQVAVSGAAPGAHQISTRRVAISVGSGTSSQHQIIMTGGTQMGSSGGQQPYAVVVNSQDTLTGQQLGSRFQYTTRQEGVGERQTVYRTIPSAGTKKGLSAPTTQRIATGYGTSPEAQQQIYATTSHAGRTLIMSQGDTSQLGEASQIQMIRPQIQTGGISMRQDTRSKINQRTPGRLYVTTAAGDRTYLMPQSQVRMMPGGQRITSKRTAGAIHTKTIGGQPQVAMMLPRGSPVQQIRTIPRSIGYQSSRVPSIGLVMSGSSRSSENVTGSATSGISRQSISSASSSTRQVTVAVQGVGSATSAILQDHPVSIPTQQTQYLPPITLSSQANVPQRYVTSQPPGGSGGASSVGNAIAGMQPPHTDIS</sequence>
<evidence type="ECO:0000313" key="3">
    <source>
        <dbReference type="EMBL" id="VBB26164.1"/>
    </source>
</evidence>
<reference evidence="3 4" key="1">
    <citation type="submission" date="2018-08" db="EMBL/GenBank/DDBJ databases">
        <authorList>
            <person name="Laetsch R D."/>
            <person name="Stevens L."/>
            <person name="Kumar S."/>
            <person name="Blaxter L. M."/>
        </authorList>
    </citation>
    <scope>NUCLEOTIDE SEQUENCE [LARGE SCALE GENOMIC DNA]</scope>
</reference>
<dbReference type="Proteomes" id="UP000276991">
    <property type="component" value="Unassembled WGS sequence"/>
</dbReference>
<evidence type="ECO:0000256" key="1">
    <source>
        <dbReference type="SAM" id="Coils"/>
    </source>
</evidence>
<organism evidence="3 4">
    <name type="scientific">Acanthocheilonema viteae</name>
    <name type="common">Filarial nematode worm</name>
    <name type="synonym">Dipetalonema viteae</name>
    <dbReference type="NCBI Taxonomy" id="6277"/>
    <lineage>
        <taxon>Eukaryota</taxon>
        <taxon>Metazoa</taxon>
        <taxon>Ecdysozoa</taxon>
        <taxon>Nematoda</taxon>
        <taxon>Chromadorea</taxon>
        <taxon>Rhabditida</taxon>
        <taxon>Spirurina</taxon>
        <taxon>Spiruromorpha</taxon>
        <taxon>Filarioidea</taxon>
        <taxon>Onchocercidae</taxon>
        <taxon>Acanthocheilonema</taxon>
    </lineage>
</organism>
<accession>A0A498S442</accession>
<keyword evidence="1" id="KW-0175">Coiled coil</keyword>
<dbReference type="AlphaFoldDB" id="A0A498S442"/>
<dbReference type="OrthoDB" id="372624at2759"/>
<feature type="region of interest" description="Disordered" evidence="2">
    <location>
        <begin position="200"/>
        <end position="220"/>
    </location>
</feature>
<dbReference type="CDD" id="cd22249">
    <property type="entry name" value="UDM1_RNF168_RNF169-like"/>
    <property type="match status" value="1"/>
</dbReference>
<evidence type="ECO:0000313" key="4">
    <source>
        <dbReference type="Proteomes" id="UP000276991"/>
    </source>
</evidence>
<dbReference type="EMBL" id="UPTC01000075">
    <property type="protein sequence ID" value="VBB26164.1"/>
    <property type="molecule type" value="Genomic_DNA"/>
</dbReference>
<name>A0A498S442_ACAVI</name>
<keyword evidence="4" id="KW-1185">Reference proteome</keyword>
<protein>
    <recommendedName>
        <fullName evidence="5">Myb-like domain-containing protein</fullName>
    </recommendedName>
</protein>
<feature type="compositionally biased region" description="Polar residues" evidence="2">
    <location>
        <begin position="200"/>
        <end position="212"/>
    </location>
</feature>
<evidence type="ECO:0008006" key="5">
    <source>
        <dbReference type="Google" id="ProtNLM"/>
    </source>
</evidence>
<dbReference type="STRING" id="6277.A0A498S442"/>